<reference evidence="2 3" key="1">
    <citation type="submission" date="2023-07" db="EMBL/GenBank/DDBJ databases">
        <title>Sequencing the genomes of 1000 actinobacteria strains.</title>
        <authorList>
            <person name="Klenk H.-P."/>
        </authorList>
    </citation>
    <scope>NUCLEOTIDE SEQUENCE [LARGE SCALE GENOMIC DNA]</scope>
    <source>
        <strain evidence="2 3">DSM 44388</strain>
    </source>
</reference>
<name>A0ABT9P6F8_9ACTN</name>
<gene>
    <name evidence="2" type="ORF">J2S57_004026</name>
</gene>
<dbReference type="Pfam" id="PF01066">
    <property type="entry name" value="CDP-OH_P_transf"/>
    <property type="match status" value="1"/>
</dbReference>
<sequence length="210" mass="21751">MADRFADWSALHGEAAPTGIVGLWLRFVYRLAGPLVRLRVPPNAITVLGLVVALAALWPAGAGGRWPLLAAALVGLSALLDGLDGAVAVLGQRVSRLGGRLDHVCDRLSEIAFGASLGLAGGFWVWCLAGVALALVHESARSWMRRRGTTAIGVVTVSERPTRVLVVAMFLVAVGVHPGSGWATAGGIALTVAGFVGLVQLLVVVRRSAV</sequence>
<evidence type="ECO:0000256" key="1">
    <source>
        <dbReference type="SAM" id="Phobius"/>
    </source>
</evidence>
<dbReference type="GO" id="GO:0008444">
    <property type="term" value="F:CDP-diacylglycerol-glycerol-3-phosphate 3-phosphatidyltransferase activity"/>
    <property type="evidence" value="ECO:0007669"/>
    <property type="project" value="UniProtKB-EC"/>
</dbReference>
<dbReference type="EC" id="2.7.8.5" evidence="2"/>
<dbReference type="EMBL" id="JAUSQZ010000001">
    <property type="protein sequence ID" value="MDP9828277.1"/>
    <property type="molecule type" value="Genomic_DNA"/>
</dbReference>
<feature type="transmembrane region" description="Helical" evidence="1">
    <location>
        <begin position="111"/>
        <end position="136"/>
    </location>
</feature>
<keyword evidence="1" id="KW-1133">Transmembrane helix</keyword>
<feature type="transmembrane region" description="Helical" evidence="1">
    <location>
        <begin position="68"/>
        <end position="91"/>
    </location>
</feature>
<evidence type="ECO:0000313" key="3">
    <source>
        <dbReference type="Proteomes" id="UP001235712"/>
    </source>
</evidence>
<feature type="transmembrane region" description="Helical" evidence="1">
    <location>
        <begin position="182"/>
        <end position="205"/>
    </location>
</feature>
<evidence type="ECO:0000313" key="2">
    <source>
        <dbReference type="EMBL" id="MDP9828277.1"/>
    </source>
</evidence>
<organism evidence="2 3">
    <name type="scientific">Kineosporia succinea</name>
    <dbReference type="NCBI Taxonomy" id="84632"/>
    <lineage>
        <taxon>Bacteria</taxon>
        <taxon>Bacillati</taxon>
        <taxon>Actinomycetota</taxon>
        <taxon>Actinomycetes</taxon>
        <taxon>Kineosporiales</taxon>
        <taxon>Kineosporiaceae</taxon>
        <taxon>Kineosporia</taxon>
    </lineage>
</organism>
<keyword evidence="1" id="KW-0812">Transmembrane</keyword>
<protein>
    <submittedName>
        <fullName evidence="2">CDP-diacylglycerol--glycerol-3-phosphate 3-phosphatidyltransferase</fullName>
        <ecNumber evidence="2">2.7.8.5</ecNumber>
    </submittedName>
</protein>
<keyword evidence="2" id="KW-0808">Transferase</keyword>
<keyword evidence="1" id="KW-0472">Membrane</keyword>
<feature type="transmembrane region" description="Helical" evidence="1">
    <location>
        <begin position="44"/>
        <end position="61"/>
    </location>
</feature>
<accession>A0ABT9P6F8</accession>
<dbReference type="RefSeq" id="WP_307245299.1">
    <property type="nucleotide sequence ID" value="NZ_JAUSQZ010000001.1"/>
</dbReference>
<dbReference type="Gene3D" id="1.20.120.1760">
    <property type="match status" value="1"/>
</dbReference>
<comment type="caution">
    <text evidence="2">The sequence shown here is derived from an EMBL/GenBank/DDBJ whole genome shotgun (WGS) entry which is preliminary data.</text>
</comment>
<dbReference type="InterPro" id="IPR043130">
    <property type="entry name" value="CDP-OH_PTrfase_TM_dom"/>
</dbReference>
<dbReference type="Proteomes" id="UP001235712">
    <property type="component" value="Unassembled WGS sequence"/>
</dbReference>
<dbReference type="InterPro" id="IPR000462">
    <property type="entry name" value="CDP-OH_P_trans"/>
</dbReference>
<proteinExistence type="predicted"/>
<keyword evidence="3" id="KW-1185">Reference proteome</keyword>